<dbReference type="InterPro" id="IPR017592">
    <property type="entry name" value="Pilus_assmbl_Flp-typ_CpaB"/>
</dbReference>
<dbReference type="OrthoDB" id="2037472at2"/>
<dbReference type="Proteomes" id="UP000244906">
    <property type="component" value="Unassembled WGS sequence"/>
</dbReference>
<reference evidence="3 4" key="1">
    <citation type="submission" date="2018-04" db="EMBL/GenBank/DDBJ databases">
        <title>Thalassorhabdus spongiae gen. nov., sp. nov., isolated from a marine sponge in South-West Iceland.</title>
        <authorList>
            <person name="Knobloch S."/>
            <person name="Daussin A."/>
            <person name="Johannsson R."/>
            <person name="Marteinsson V.T."/>
        </authorList>
    </citation>
    <scope>NUCLEOTIDE SEQUENCE [LARGE SCALE GENOMIC DNA]</scope>
    <source>
        <strain evidence="3 4">Hp12</strain>
    </source>
</reference>
<dbReference type="InterPro" id="IPR013974">
    <property type="entry name" value="SAF"/>
</dbReference>
<name>A0A2V1GS30_9GAMM</name>
<feature type="compositionally biased region" description="Polar residues" evidence="1">
    <location>
        <begin position="347"/>
        <end position="357"/>
    </location>
</feature>
<feature type="compositionally biased region" description="Polar residues" evidence="1">
    <location>
        <begin position="293"/>
        <end position="314"/>
    </location>
</feature>
<feature type="compositionally biased region" description="Low complexity" evidence="1">
    <location>
        <begin position="332"/>
        <end position="341"/>
    </location>
</feature>
<dbReference type="Pfam" id="PF08666">
    <property type="entry name" value="SAF"/>
    <property type="match status" value="1"/>
</dbReference>
<dbReference type="AlphaFoldDB" id="A0A2V1GS30"/>
<proteinExistence type="predicted"/>
<feature type="domain" description="SAF" evidence="2">
    <location>
        <begin position="46"/>
        <end position="110"/>
    </location>
</feature>
<accession>A0A2V1GS30</accession>
<dbReference type="SMART" id="SM00858">
    <property type="entry name" value="SAF"/>
    <property type="match status" value="1"/>
</dbReference>
<keyword evidence="4" id="KW-1185">Reference proteome</keyword>
<evidence type="ECO:0000259" key="2">
    <source>
        <dbReference type="SMART" id="SM00858"/>
    </source>
</evidence>
<dbReference type="RefSeq" id="WP_116687527.1">
    <property type="nucleotide sequence ID" value="NZ_CAWNYD010000005.1"/>
</dbReference>
<evidence type="ECO:0000256" key="1">
    <source>
        <dbReference type="SAM" id="MobiDB-lite"/>
    </source>
</evidence>
<evidence type="ECO:0000313" key="4">
    <source>
        <dbReference type="Proteomes" id="UP000244906"/>
    </source>
</evidence>
<gene>
    <name evidence="3" type="primary">cpaB</name>
    <name evidence="3" type="ORF">DC094_12940</name>
</gene>
<dbReference type="InterPro" id="IPR031571">
    <property type="entry name" value="RcpC_dom"/>
</dbReference>
<dbReference type="NCBIfam" id="TIGR03177">
    <property type="entry name" value="pilus_cpaB"/>
    <property type="match status" value="1"/>
</dbReference>
<sequence>MEKLKPLAMLLVAVLLAGVATWSGTSYLRQKENSLRAELEAEKRPMKVLVASRDLVAGDHLSSDTLQVRKIPTEFVPDGALTPADFDYVRGLMLSEPVSFGKPLMRHFIRGVSGVGSFSELLEKGQRAITLEVDNLSSIEGLIQTGDYIDLALVTAGSKKQSASFNHLLDKVLVLATGKQTIADAGMTDTSGNSQQGDYRSITLGLNMRDIPRVSLANENGELRFLLRNPEDQAKGRYPDQRADSSFAVVESFVGGKAENGVLKSSGQAIRTMPSREWQQQLVDSSRQYQKFQNNTATPGTGLISSRHQQTHNTLPLVRAKTIKTNTENKEPNSSSNNSSPLETALNAKSVQGSDDS</sequence>
<comment type="caution">
    <text evidence="3">The sequence shown here is derived from an EMBL/GenBank/DDBJ whole genome shotgun (WGS) entry which is preliminary data.</text>
</comment>
<dbReference type="Pfam" id="PF16976">
    <property type="entry name" value="RcpC"/>
    <property type="match status" value="1"/>
</dbReference>
<organism evidence="3 4">
    <name type="scientific">Pelagibaculum spongiae</name>
    <dbReference type="NCBI Taxonomy" id="2080658"/>
    <lineage>
        <taxon>Bacteria</taxon>
        <taxon>Pseudomonadati</taxon>
        <taxon>Pseudomonadota</taxon>
        <taxon>Gammaproteobacteria</taxon>
        <taxon>Oceanospirillales</taxon>
        <taxon>Pelagibaculum</taxon>
    </lineage>
</organism>
<feature type="region of interest" description="Disordered" evidence="1">
    <location>
        <begin position="293"/>
        <end position="357"/>
    </location>
</feature>
<protein>
    <submittedName>
        <fullName evidence="3">Flp pilus assembly protein CpaB</fullName>
    </submittedName>
</protein>
<dbReference type="EMBL" id="QDDL01000005">
    <property type="protein sequence ID" value="PVZ68199.1"/>
    <property type="molecule type" value="Genomic_DNA"/>
</dbReference>
<evidence type="ECO:0000313" key="3">
    <source>
        <dbReference type="EMBL" id="PVZ68199.1"/>
    </source>
</evidence>
<dbReference type="CDD" id="cd11614">
    <property type="entry name" value="SAF_CpaB_FlgA_like"/>
    <property type="match status" value="1"/>
</dbReference>